<sequence>LLKRIQYGIETVRTQDVTANYEVEMLVGREMFTASGHHFECKWKRGKQELFIEANMSKVYCEKIEKLDIENLEINFPELYDNFNINLPGIETKLQFFKSFAINFSIPGKADQLNILQQGATDLHKDNVDCMYAFCVIVVFGDFEGDLVLSEIGITIEIK</sequence>
<name>A0A9W4T8W5_9GLOM</name>
<dbReference type="OrthoDB" id="2690740at2759"/>
<organism evidence="1 2">
    <name type="scientific">Funneliformis geosporum</name>
    <dbReference type="NCBI Taxonomy" id="1117311"/>
    <lineage>
        <taxon>Eukaryota</taxon>
        <taxon>Fungi</taxon>
        <taxon>Fungi incertae sedis</taxon>
        <taxon>Mucoromycota</taxon>
        <taxon>Glomeromycotina</taxon>
        <taxon>Glomeromycetes</taxon>
        <taxon>Glomerales</taxon>
        <taxon>Glomeraceae</taxon>
        <taxon>Funneliformis</taxon>
    </lineage>
</organism>
<dbReference type="AlphaFoldDB" id="A0A9W4T8W5"/>
<comment type="caution">
    <text evidence="1">The sequence shown here is derived from an EMBL/GenBank/DDBJ whole genome shotgun (WGS) entry which is preliminary data.</text>
</comment>
<keyword evidence="2" id="KW-1185">Reference proteome</keyword>
<dbReference type="EMBL" id="CAMKVN010014176">
    <property type="protein sequence ID" value="CAI2196404.1"/>
    <property type="molecule type" value="Genomic_DNA"/>
</dbReference>
<feature type="non-terminal residue" evidence="1">
    <location>
        <position position="159"/>
    </location>
</feature>
<protein>
    <submittedName>
        <fullName evidence="1">7085_t:CDS:1</fullName>
    </submittedName>
</protein>
<dbReference type="Gene3D" id="3.60.130.30">
    <property type="match status" value="1"/>
</dbReference>
<gene>
    <name evidence="1" type="ORF">FWILDA_LOCUS17562</name>
</gene>
<feature type="non-terminal residue" evidence="1">
    <location>
        <position position="1"/>
    </location>
</feature>
<evidence type="ECO:0000313" key="1">
    <source>
        <dbReference type="EMBL" id="CAI2196404.1"/>
    </source>
</evidence>
<dbReference type="Proteomes" id="UP001153678">
    <property type="component" value="Unassembled WGS sequence"/>
</dbReference>
<accession>A0A9W4T8W5</accession>
<evidence type="ECO:0000313" key="2">
    <source>
        <dbReference type="Proteomes" id="UP001153678"/>
    </source>
</evidence>
<proteinExistence type="predicted"/>
<reference evidence="1" key="1">
    <citation type="submission" date="2022-08" db="EMBL/GenBank/DDBJ databases">
        <authorList>
            <person name="Kallberg Y."/>
            <person name="Tangrot J."/>
            <person name="Rosling A."/>
        </authorList>
    </citation>
    <scope>NUCLEOTIDE SEQUENCE</scope>
    <source>
        <strain evidence="1">Wild A</strain>
    </source>
</reference>